<reference evidence="2 3" key="1">
    <citation type="submission" date="2017-08" db="EMBL/GenBank/DDBJ databases">
        <title>Halovibrio sewagensis sp. nov., isolated from wastewater of high salinity.</title>
        <authorList>
            <person name="Dong X."/>
            <person name="Zhang G."/>
        </authorList>
    </citation>
    <scope>NUCLEOTIDE SEQUENCE [LARGE SCALE GENOMIC DNA]</scope>
    <source>
        <strain evidence="2 3">YL5-2</strain>
    </source>
</reference>
<feature type="transmembrane region" description="Helical" evidence="1">
    <location>
        <begin position="115"/>
        <end position="135"/>
    </location>
</feature>
<evidence type="ECO:0000313" key="3">
    <source>
        <dbReference type="Proteomes" id="UP000218896"/>
    </source>
</evidence>
<feature type="transmembrane region" description="Helical" evidence="1">
    <location>
        <begin position="74"/>
        <end position="94"/>
    </location>
</feature>
<dbReference type="AlphaFoldDB" id="A0A2A2F9Z6"/>
<keyword evidence="1" id="KW-0472">Membrane</keyword>
<dbReference type="OrthoDB" id="6197887at2"/>
<feature type="transmembrane region" description="Helical" evidence="1">
    <location>
        <begin position="17"/>
        <end position="37"/>
    </location>
</feature>
<protein>
    <submittedName>
        <fullName evidence="2">Uncharacterized protein</fullName>
    </submittedName>
</protein>
<organism evidence="2 3">
    <name type="scientific">Halovibrio salipaludis</name>
    <dbReference type="NCBI Taxonomy" id="2032626"/>
    <lineage>
        <taxon>Bacteria</taxon>
        <taxon>Pseudomonadati</taxon>
        <taxon>Pseudomonadota</taxon>
        <taxon>Gammaproteobacteria</taxon>
        <taxon>Oceanospirillales</taxon>
        <taxon>Halomonadaceae</taxon>
        <taxon>Halovibrio</taxon>
    </lineage>
</organism>
<proteinExistence type="predicted"/>
<feature type="transmembrane region" description="Helical" evidence="1">
    <location>
        <begin position="147"/>
        <end position="168"/>
    </location>
</feature>
<gene>
    <name evidence="2" type="ORF">CK501_04015</name>
</gene>
<evidence type="ECO:0000256" key="1">
    <source>
        <dbReference type="SAM" id="Phobius"/>
    </source>
</evidence>
<dbReference type="RefSeq" id="WP_095616415.1">
    <property type="nucleotide sequence ID" value="NZ_NSKD01000001.1"/>
</dbReference>
<dbReference type="Proteomes" id="UP000218896">
    <property type="component" value="Unassembled WGS sequence"/>
</dbReference>
<keyword evidence="3" id="KW-1185">Reference proteome</keyword>
<dbReference type="EMBL" id="NSKD01000001">
    <property type="protein sequence ID" value="PAU82321.1"/>
    <property type="molecule type" value="Genomic_DNA"/>
</dbReference>
<keyword evidence="1" id="KW-0812">Transmembrane</keyword>
<accession>A0A2A2F9Z6</accession>
<sequence length="183" mass="20727">MKLFGVEPRPWSHRLRWLALLTGAALVAVMLTNQYLASPEIPQHVMSYELADEPERAERLHRQWQRNHTPLPELTLWVDFVFIGLYAVFLVALANHFLYDRPGIRERKAGRLAKVLLVVGALGDAAENAFLITAIHQPETELWPPMATVATLVKFTGLLVGGACLLVVRAARRQPVQPEDWRH</sequence>
<name>A0A2A2F9Z6_9GAMM</name>
<evidence type="ECO:0000313" key="2">
    <source>
        <dbReference type="EMBL" id="PAU82321.1"/>
    </source>
</evidence>
<keyword evidence="1" id="KW-1133">Transmembrane helix</keyword>
<comment type="caution">
    <text evidence="2">The sequence shown here is derived from an EMBL/GenBank/DDBJ whole genome shotgun (WGS) entry which is preliminary data.</text>
</comment>